<dbReference type="Proteomes" id="UP000299102">
    <property type="component" value="Unassembled WGS sequence"/>
</dbReference>
<comment type="caution">
    <text evidence="1">The sequence shown here is derived from an EMBL/GenBank/DDBJ whole genome shotgun (WGS) entry which is preliminary data.</text>
</comment>
<accession>A0A4C1Z7Z5</accession>
<reference evidence="1 2" key="1">
    <citation type="journal article" date="2019" name="Commun. Biol.">
        <title>The bagworm genome reveals a unique fibroin gene that provides high tensile strength.</title>
        <authorList>
            <person name="Kono N."/>
            <person name="Nakamura H."/>
            <person name="Ohtoshi R."/>
            <person name="Tomita M."/>
            <person name="Numata K."/>
            <person name="Arakawa K."/>
        </authorList>
    </citation>
    <scope>NUCLEOTIDE SEQUENCE [LARGE SCALE GENOMIC DNA]</scope>
</reference>
<protein>
    <submittedName>
        <fullName evidence="1">Uncharacterized protein</fullName>
    </submittedName>
</protein>
<name>A0A4C1Z7Z5_EUMVA</name>
<organism evidence="1 2">
    <name type="scientific">Eumeta variegata</name>
    <name type="common">Bagworm moth</name>
    <name type="synonym">Eumeta japonica</name>
    <dbReference type="NCBI Taxonomy" id="151549"/>
    <lineage>
        <taxon>Eukaryota</taxon>
        <taxon>Metazoa</taxon>
        <taxon>Ecdysozoa</taxon>
        <taxon>Arthropoda</taxon>
        <taxon>Hexapoda</taxon>
        <taxon>Insecta</taxon>
        <taxon>Pterygota</taxon>
        <taxon>Neoptera</taxon>
        <taxon>Endopterygota</taxon>
        <taxon>Lepidoptera</taxon>
        <taxon>Glossata</taxon>
        <taxon>Ditrysia</taxon>
        <taxon>Tineoidea</taxon>
        <taxon>Psychidae</taxon>
        <taxon>Oiketicinae</taxon>
        <taxon>Eumeta</taxon>
    </lineage>
</organism>
<keyword evidence="2" id="KW-1185">Reference proteome</keyword>
<proteinExistence type="predicted"/>
<sequence>MIGIGTSKEGTGFDPDEGRLVNQHLIYMKLKPSPRASEDTFNGRFRTPSPHCPYILHHESQGHTTLSTPGYVSSTTEALTPHSVHPLEVFFAVCQSSTDKRFFGYLAYVYYHYYLRIANKHSSIGIWE</sequence>
<dbReference type="AlphaFoldDB" id="A0A4C1Z7Z5"/>
<dbReference type="EMBL" id="BGZK01001600">
    <property type="protein sequence ID" value="GBP83029.1"/>
    <property type="molecule type" value="Genomic_DNA"/>
</dbReference>
<evidence type="ECO:0000313" key="1">
    <source>
        <dbReference type="EMBL" id="GBP83029.1"/>
    </source>
</evidence>
<evidence type="ECO:0000313" key="2">
    <source>
        <dbReference type="Proteomes" id="UP000299102"/>
    </source>
</evidence>
<gene>
    <name evidence="1" type="ORF">EVAR_51567_1</name>
</gene>